<evidence type="ECO:0000256" key="4">
    <source>
        <dbReference type="NCBIfam" id="TIGR03445"/>
    </source>
</evidence>
<reference evidence="6 7" key="1">
    <citation type="submission" date="2018-09" db="EMBL/GenBank/DDBJ databases">
        <title>Optimization and identification of Corynebacterium falsenii FN1-14 from fish paste.</title>
        <authorList>
            <person name="Daroonpunt R."/>
            <person name="Tanasupawat S."/>
        </authorList>
    </citation>
    <scope>NUCLEOTIDE SEQUENCE [LARGE SCALE GENOMIC DNA]</scope>
    <source>
        <strain evidence="6 7">FN1-14</strain>
    </source>
</reference>
<dbReference type="SUPFAM" id="SSF102588">
    <property type="entry name" value="LmbE-like"/>
    <property type="match status" value="1"/>
</dbReference>
<dbReference type="STRING" id="1451189.CFAL_07690"/>
<dbReference type="GO" id="GO:0010125">
    <property type="term" value="P:mycothiol biosynthetic process"/>
    <property type="evidence" value="ECO:0007669"/>
    <property type="project" value="UniProtKB-UniRule"/>
</dbReference>
<dbReference type="NCBIfam" id="TIGR03445">
    <property type="entry name" value="mycothiol_MshB"/>
    <property type="match status" value="1"/>
</dbReference>
<dbReference type="InterPro" id="IPR017810">
    <property type="entry name" value="Mycothiol_biosynthesis_MshB"/>
</dbReference>
<keyword evidence="3" id="KW-0862">Zinc</keyword>
<dbReference type="OrthoDB" id="158614at2"/>
<keyword evidence="2 6" id="KW-0378">Hydrolase</keyword>
<feature type="compositionally biased region" description="Basic and acidic residues" evidence="5">
    <location>
        <begin position="125"/>
        <end position="139"/>
    </location>
</feature>
<dbReference type="Gene3D" id="3.40.50.10320">
    <property type="entry name" value="LmbE-like"/>
    <property type="match status" value="1"/>
</dbReference>
<dbReference type="RefSeq" id="WP_119664944.1">
    <property type="nucleotide sequence ID" value="NZ_QXJK01000007.1"/>
</dbReference>
<proteinExistence type="predicted"/>
<name>A0A418Q6G2_9CORY</name>
<evidence type="ECO:0000313" key="6">
    <source>
        <dbReference type="EMBL" id="RIX34435.1"/>
    </source>
</evidence>
<evidence type="ECO:0000313" key="7">
    <source>
        <dbReference type="Proteomes" id="UP000285278"/>
    </source>
</evidence>
<dbReference type="GO" id="GO:0035595">
    <property type="term" value="F:N-acetylglucosaminylinositol deacetylase activity"/>
    <property type="evidence" value="ECO:0007669"/>
    <property type="project" value="UniProtKB-EC"/>
</dbReference>
<protein>
    <recommendedName>
        <fullName evidence="4">N-acetyl-1-D-myo-inositol-2-amino-2-deoxy-alpha-D-glucopyranoside deacetylase</fullName>
        <ecNumber evidence="4">3.5.1.103</ecNumber>
    </recommendedName>
</protein>
<dbReference type="InterPro" id="IPR024078">
    <property type="entry name" value="LmbE-like_dom_sf"/>
</dbReference>
<dbReference type="EMBL" id="QXJK01000007">
    <property type="protein sequence ID" value="RIX34435.1"/>
    <property type="molecule type" value="Genomic_DNA"/>
</dbReference>
<evidence type="ECO:0000256" key="5">
    <source>
        <dbReference type="SAM" id="MobiDB-lite"/>
    </source>
</evidence>
<evidence type="ECO:0000256" key="1">
    <source>
        <dbReference type="ARBA" id="ARBA00022723"/>
    </source>
</evidence>
<dbReference type="PANTHER" id="PTHR12993:SF26">
    <property type="entry name" value="1D-MYO-INOSITOL 2-ACETAMIDO-2-DEOXY-ALPHA-D-GLUCOPYRANOSIDE DEACETYLASE"/>
    <property type="match status" value="1"/>
</dbReference>
<dbReference type="PANTHER" id="PTHR12993">
    <property type="entry name" value="N-ACETYLGLUCOSAMINYL-PHOSPHATIDYLINOSITOL DE-N-ACETYLASE-RELATED"/>
    <property type="match status" value="1"/>
</dbReference>
<comment type="caution">
    <text evidence="6">The sequence shown here is derived from an EMBL/GenBank/DDBJ whole genome shotgun (WGS) entry which is preliminary data.</text>
</comment>
<evidence type="ECO:0000256" key="2">
    <source>
        <dbReference type="ARBA" id="ARBA00022801"/>
    </source>
</evidence>
<dbReference type="Pfam" id="PF02585">
    <property type="entry name" value="PIG-L"/>
    <property type="match status" value="1"/>
</dbReference>
<feature type="region of interest" description="Disordered" evidence="5">
    <location>
        <begin position="117"/>
        <end position="139"/>
    </location>
</feature>
<dbReference type="Proteomes" id="UP000285278">
    <property type="component" value="Unassembled WGS sequence"/>
</dbReference>
<dbReference type="GO" id="GO:0046872">
    <property type="term" value="F:metal ion binding"/>
    <property type="evidence" value="ECO:0007669"/>
    <property type="project" value="UniProtKB-KW"/>
</dbReference>
<organism evidence="6 7">
    <name type="scientific">Corynebacterium falsenii</name>
    <dbReference type="NCBI Taxonomy" id="108486"/>
    <lineage>
        <taxon>Bacteria</taxon>
        <taxon>Bacillati</taxon>
        <taxon>Actinomycetota</taxon>
        <taxon>Actinomycetes</taxon>
        <taxon>Mycobacteriales</taxon>
        <taxon>Corynebacteriaceae</taxon>
        <taxon>Corynebacterium</taxon>
    </lineage>
</organism>
<sequence length="322" mass="34585">MTSQEAASTPRLLAVHAHPDDETLFNGLLLTKAARMGADVHVLTCTMGEEGEVIGEKYQNLVDPDQNPRGTGMLGGYRISELREALAALGVNELGVNNGTPHGPHFLGGVGRWRDSGMAGTPSIAREDAFSNPDREDNRQEQIDQLIAVIEHIQPDVVATYGPDGGYGHPDHIRAHQITHAAVEKMAATNNPAAPKQIIWCVTEKQRVDEVLATARGSEAPAGWRWPEEGDIAAVDSSDVDFVVHGTERDVAAKQAAMRAHATQIWVADGSSSDVNPESRDHEPVLYALSNLIAQPLLDTESYTVGYTAGGVDDNYAATAWS</sequence>
<keyword evidence="1" id="KW-0479">Metal-binding</keyword>
<gene>
    <name evidence="6" type="primary">mshB</name>
    <name evidence="6" type="ORF">D3M95_07720</name>
</gene>
<dbReference type="AlphaFoldDB" id="A0A418Q6G2"/>
<evidence type="ECO:0000256" key="3">
    <source>
        <dbReference type="ARBA" id="ARBA00022833"/>
    </source>
</evidence>
<dbReference type="EC" id="3.5.1.103" evidence="4"/>
<dbReference type="InterPro" id="IPR003737">
    <property type="entry name" value="GlcNAc_PI_deacetylase-related"/>
</dbReference>
<accession>A0A418Q6G2</accession>
<keyword evidence="7" id="KW-1185">Reference proteome</keyword>